<dbReference type="Gene3D" id="1.10.287.4300">
    <property type="entry name" value="Stage III sporulation protein AH-like"/>
    <property type="match status" value="1"/>
</dbReference>
<reference evidence="4 6" key="2">
    <citation type="submission" date="2020-12" db="EMBL/GenBank/DDBJ databases">
        <title>Taxonomic evaluation of the Bacillus sporothermodurans group of bacteria based on whole genome sequences.</title>
        <authorList>
            <person name="Fiedler G."/>
            <person name="Herbstmann A.-D."/>
            <person name="Doll E."/>
            <person name="Wenning M."/>
            <person name="Brinks E."/>
            <person name="Kabisch J."/>
            <person name="Breitenwieser F."/>
            <person name="Lappann M."/>
            <person name="Boehnlein C."/>
            <person name="Franz C."/>
        </authorList>
    </citation>
    <scope>NUCLEOTIDE SEQUENCE [LARGE SCALE GENOMIC DNA]</scope>
    <source>
        <strain evidence="4 6">DSM 10599</strain>
    </source>
</reference>
<protein>
    <submittedName>
        <fullName evidence="4">SpoIIIAH-like family protein</fullName>
    </submittedName>
</protein>
<dbReference type="STRING" id="46224.B4102_1376"/>
<gene>
    <name evidence="3" type="ORF">B4102_1376</name>
    <name evidence="4" type="ORF">JGZ69_16320</name>
</gene>
<dbReference type="Proteomes" id="UP000075666">
    <property type="component" value="Unassembled WGS sequence"/>
</dbReference>
<dbReference type="KEGG" id="hspo:JGZ69_16320"/>
<evidence type="ECO:0000256" key="1">
    <source>
        <dbReference type="SAM" id="MobiDB-lite"/>
    </source>
</evidence>
<keyword evidence="5" id="KW-1185">Reference proteome</keyword>
<evidence type="ECO:0000313" key="3">
    <source>
        <dbReference type="EMBL" id="KYC95105.1"/>
    </source>
</evidence>
<dbReference type="AlphaFoldDB" id="A0A150KLS1"/>
<dbReference type="PATRIC" id="fig|46224.3.peg.116"/>
<dbReference type="InterPro" id="IPR038503">
    <property type="entry name" value="SpoIIIAH_sf"/>
</dbReference>
<keyword evidence="2" id="KW-0812">Transmembrane</keyword>
<dbReference type="Proteomes" id="UP000595512">
    <property type="component" value="Chromosome"/>
</dbReference>
<dbReference type="OrthoDB" id="2939102at2"/>
<proteinExistence type="predicted"/>
<dbReference type="GeneID" id="62500400"/>
<sequence>MLLKKQTVWLLTMLSLVVVLSVYYVTSEPKQSDMAAVENKDGKEATKNQDTTKKGKNKSVVTESADNEVFEQIRLQVQDARSKLREDLTAKAASTDLSADERSKAVDEMKKLTEIAQTEKVLENLIKSKGYEDVLVHADGDDMKITVKAKEHDTKAANQIVRLVTEQLGSLQNVAVNFQP</sequence>
<dbReference type="EMBL" id="CP066701">
    <property type="protein sequence ID" value="QQX24354.1"/>
    <property type="molecule type" value="Genomic_DNA"/>
</dbReference>
<evidence type="ECO:0000313" key="4">
    <source>
        <dbReference type="EMBL" id="QQX24354.1"/>
    </source>
</evidence>
<feature type="region of interest" description="Disordered" evidence="1">
    <location>
        <begin position="33"/>
        <end position="60"/>
    </location>
</feature>
<name>A0A150KLS1_9BACI</name>
<evidence type="ECO:0000313" key="5">
    <source>
        <dbReference type="Proteomes" id="UP000075666"/>
    </source>
</evidence>
<reference evidence="3 5" key="1">
    <citation type="submission" date="2016-01" db="EMBL/GenBank/DDBJ databases">
        <title>Genome Sequences of Twelve Sporeforming Bacillus Species Isolated from Foods.</title>
        <authorList>
            <person name="Berendsen E.M."/>
            <person name="Wells-Bennik M.H."/>
            <person name="Krawcyk A.O."/>
            <person name="De Jong A."/>
            <person name="Holsappel S."/>
            <person name="Eijlander R.T."/>
            <person name="Kuipers O.P."/>
        </authorList>
    </citation>
    <scope>NUCLEOTIDE SEQUENCE [LARGE SCALE GENOMIC DNA]</scope>
    <source>
        <strain evidence="3 5">B4102</strain>
    </source>
</reference>
<dbReference type="InterPro" id="IPR024232">
    <property type="entry name" value="SpoIIIAH"/>
</dbReference>
<feature type="transmembrane region" description="Helical" evidence="2">
    <location>
        <begin position="7"/>
        <end position="25"/>
    </location>
</feature>
<dbReference type="EMBL" id="LQYN01000097">
    <property type="protein sequence ID" value="KYC95105.1"/>
    <property type="molecule type" value="Genomic_DNA"/>
</dbReference>
<dbReference type="Pfam" id="PF12685">
    <property type="entry name" value="SpoIIIAH"/>
    <property type="match status" value="1"/>
</dbReference>
<evidence type="ECO:0000256" key="2">
    <source>
        <dbReference type="SAM" id="Phobius"/>
    </source>
</evidence>
<accession>A0A150KLS1</accession>
<organism evidence="3 5">
    <name type="scientific">Heyndrickxia sporothermodurans</name>
    <dbReference type="NCBI Taxonomy" id="46224"/>
    <lineage>
        <taxon>Bacteria</taxon>
        <taxon>Bacillati</taxon>
        <taxon>Bacillota</taxon>
        <taxon>Bacilli</taxon>
        <taxon>Bacillales</taxon>
        <taxon>Bacillaceae</taxon>
        <taxon>Heyndrickxia</taxon>
    </lineage>
</organism>
<evidence type="ECO:0000313" key="6">
    <source>
        <dbReference type="Proteomes" id="UP000595512"/>
    </source>
</evidence>
<keyword evidence="2" id="KW-1133">Transmembrane helix</keyword>
<feature type="compositionally biased region" description="Basic and acidic residues" evidence="1">
    <location>
        <begin position="38"/>
        <end position="53"/>
    </location>
</feature>
<dbReference type="RefSeq" id="WP_066234474.1">
    <property type="nucleotide sequence ID" value="NZ_CP066701.1"/>
</dbReference>
<keyword evidence="2" id="KW-0472">Membrane</keyword>